<proteinExistence type="predicted"/>
<organism evidence="2 3">
    <name type="scientific">Botryobasidium botryosum (strain FD-172 SS1)</name>
    <dbReference type="NCBI Taxonomy" id="930990"/>
    <lineage>
        <taxon>Eukaryota</taxon>
        <taxon>Fungi</taxon>
        <taxon>Dikarya</taxon>
        <taxon>Basidiomycota</taxon>
        <taxon>Agaricomycotina</taxon>
        <taxon>Agaricomycetes</taxon>
        <taxon>Cantharellales</taxon>
        <taxon>Botryobasidiaceae</taxon>
        <taxon>Botryobasidium</taxon>
    </lineage>
</organism>
<reference evidence="3" key="1">
    <citation type="journal article" date="2014" name="Proc. Natl. Acad. Sci. U.S.A.">
        <title>Extensive sampling of basidiomycete genomes demonstrates inadequacy of the white-rot/brown-rot paradigm for wood decay fungi.</title>
        <authorList>
            <person name="Riley R."/>
            <person name="Salamov A.A."/>
            <person name="Brown D.W."/>
            <person name="Nagy L.G."/>
            <person name="Floudas D."/>
            <person name="Held B.W."/>
            <person name="Levasseur A."/>
            <person name="Lombard V."/>
            <person name="Morin E."/>
            <person name="Otillar R."/>
            <person name="Lindquist E.A."/>
            <person name="Sun H."/>
            <person name="LaButti K.M."/>
            <person name="Schmutz J."/>
            <person name="Jabbour D."/>
            <person name="Luo H."/>
            <person name="Baker S.E."/>
            <person name="Pisabarro A.G."/>
            <person name="Walton J.D."/>
            <person name="Blanchette R.A."/>
            <person name="Henrissat B."/>
            <person name="Martin F."/>
            <person name="Cullen D."/>
            <person name="Hibbett D.S."/>
            <person name="Grigoriev I.V."/>
        </authorList>
    </citation>
    <scope>NUCLEOTIDE SEQUENCE [LARGE SCALE GENOMIC DNA]</scope>
    <source>
        <strain evidence="3">FD-172 SS1</strain>
    </source>
</reference>
<evidence type="ECO:0000256" key="1">
    <source>
        <dbReference type="SAM" id="MobiDB-lite"/>
    </source>
</evidence>
<accession>A0A067MVA2</accession>
<evidence type="ECO:0000313" key="3">
    <source>
        <dbReference type="Proteomes" id="UP000027195"/>
    </source>
</evidence>
<dbReference type="AlphaFoldDB" id="A0A067MVA2"/>
<dbReference type="InParanoid" id="A0A067MVA2"/>
<evidence type="ECO:0000313" key="2">
    <source>
        <dbReference type="EMBL" id="KDQ18630.1"/>
    </source>
</evidence>
<name>A0A067MVA2_BOTB1</name>
<protein>
    <submittedName>
        <fullName evidence="2">Uncharacterized protein</fullName>
    </submittedName>
</protein>
<sequence length="58" mass="6432">MTGNDSLGTRGDGGRSINSAEDEQDVVSPTWAFLFSHSIHKNGYLCFPLRKNCCLRTQ</sequence>
<dbReference type="Proteomes" id="UP000027195">
    <property type="component" value="Unassembled WGS sequence"/>
</dbReference>
<dbReference type="EMBL" id="KL198021">
    <property type="protein sequence ID" value="KDQ18630.1"/>
    <property type="molecule type" value="Genomic_DNA"/>
</dbReference>
<gene>
    <name evidence="2" type="ORF">BOTBODRAFT_29011</name>
</gene>
<dbReference type="HOGENOM" id="CLU_2978819_0_0_1"/>
<keyword evidence="3" id="KW-1185">Reference proteome</keyword>
<feature type="region of interest" description="Disordered" evidence="1">
    <location>
        <begin position="1"/>
        <end position="25"/>
    </location>
</feature>